<evidence type="ECO:0000259" key="12">
    <source>
        <dbReference type="PROSITE" id="PS50089"/>
    </source>
</evidence>
<evidence type="ECO:0000256" key="3">
    <source>
        <dbReference type="ARBA" id="ARBA00022737"/>
    </source>
</evidence>
<dbReference type="GO" id="GO:0005634">
    <property type="term" value="C:nucleus"/>
    <property type="evidence" value="ECO:0007669"/>
    <property type="project" value="UniProtKB-SubCell"/>
</dbReference>
<organism evidence="13 14">
    <name type="scientific">Rhamnella rubrinervis</name>
    <dbReference type="NCBI Taxonomy" id="2594499"/>
    <lineage>
        <taxon>Eukaryota</taxon>
        <taxon>Viridiplantae</taxon>
        <taxon>Streptophyta</taxon>
        <taxon>Embryophyta</taxon>
        <taxon>Tracheophyta</taxon>
        <taxon>Spermatophyta</taxon>
        <taxon>Magnoliopsida</taxon>
        <taxon>eudicotyledons</taxon>
        <taxon>Gunneridae</taxon>
        <taxon>Pentapetalae</taxon>
        <taxon>rosids</taxon>
        <taxon>fabids</taxon>
        <taxon>Rosales</taxon>
        <taxon>Rhamnaceae</taxon>
        <taxon>rhamnoid group</taxon>
        <taxon>Rhamneae</taxon>
        <taxon>Rhamnella</taxon>
    </lineage>
</organism>
<dbReference type="SMART" id="SM00184">
    <property type="entry name" value="RING"/>
    <property type="match status" value="2"/>
</dbReference>
<keyword evidence="5" id="KW-0862">Zinc</keyword>
<dbReference type="InterPro" id="IPR019786">
    <property type="entry name" value="Zinc_finger_PHD-type_CS"/>
</dbReference>
<keyword evidence="4 9" id="KW-0863">Zinc-finger</keyword>
<dbReference type="Pfam" id="PF00628">
    <property type="entry name" value="PHD"/>
    <property type="match status" value="1"/>
</dbReference>
<evidence type="ECO:0000259" key="11">
    <source>
        <dbReference type="PROSITE" id="PS50016"/>
    </source>
</evidence>
<evidence type="ECO:0000256" key="7">
    <source>
        <dbReference type="ARBA" id="ARBA00023163"/>
    </source>
</evidence>
<keyword evidence="6" id="KW-0805">Transcription regulation</keyword>
<evidence type="ECO:0000256" key="9">
    <source>
        <dbReference type="PROSITE-ProRule" id="PRU00175"/>
    </source>
</evidence>
<evidence type="ECO:0000256" key="8">
    <source>
        <dbReference type="ARBA" id="ARBA00023242"/>
    </source>
</evidence>
<dbReference type="OrthoDB" id="1903104at2759"/>
<dbReference type="InterPro" id="IPR001841">
    <property type="entry name" value="Znf_RING"/>
</dbReference>
<dbReference type="EMBL" id="VOIH02000009">
    <property type="protein sequence ID" value="KAF3437917.1"/>
    <property type="molecule type" value="Genomic_DNA"/>
</dbReference>
<evidence type="ECO:0000256" key="5">
    <source>
        <dbReference type="ARBA" id="ARBA00022833"/>
    </source>
</evidence>
<dbReference type="CDD" id="cd16448">
    <property type="entry name" value="RING-H2"/>
    <property type="match status" value="1"/>
</dbReference>
<reference evidence="13" key="1">
    <citation type="submission" date="2020-03" db="EMBL/GenBank/DDBJ databases">
        <title>A high-quality chromosome-level genome assembly of a woody plant with both climbing and erect habits, Rhamnella rubrinervis.</title>
        <authorList>
            <person name="Lu Z."/>
            <person name="Yang Y."/>
            <person name="Zhu X."/>
            <person name="Sun Y."/>
        </authorList>
    </citation>
    <scope>NUCLEOTIDE SEQUENCE</scope>
    <source>
        <strain evidence="13">BYM</strain>
        <tissue evidence="13">Leaf</tissue>
    </source>
</reference>
<dbReference type="SUPFAM" id="SSF57903">
    <property type="entry name" value="FYVE/PHD zinc finger"/>
    <property type="match status" value="3"/>
</dbReference>
<dbReference type="GO" id="GO:0008270">
    <property type="term" value="F:zinc ion binding"/>
    <property type="evidence" value="ECO:0007669"/>
    <property type="project" value="UniProtKB-KW"/>
</dbReference>
<evidence type="ECO:0000256" key="1">
    <source>
        <dbReference type="ARBA" id="ARBA00004123"/>
    </source>
</evidence>
<keyword evidence="8" id="KW-0539">Nucleus</keyword>
<gene>
    <name evidence="13" type="ORF">FNV43_RR20673</name>
</gene>
<dbReference type="PROSITE" id="PS50089">
    <property type="entry name" value="ZF_RING_2"/>
    <property type="match status" value="1"/>
</dbReference>
<dbReference type="FunFam" id="3.30.40.10:FF:000238">
    <property type="entry name" value="PHD finger family protein"/>
    <property type="match status" value="1"/>
</dbReference>
<feature type="compositionally biased region" description="Basic residues" evidence="10">
    <location>
        <begin position="545"/>
        <end position="556"/>
    </location>
</feature>
<feature type="region of interest" description="Disordered" evidence="10">
    <location>
        <begin position="701"/>
        <end position="732"/>
    </location>
</feature>
<feature type="domain" description="RING-type" evidence="12">
    <location>
        <begin position="144"/>
        <end position="197"/>
    </location>
</feature>
<evidence type="ECO:0000256" key="10">
    <source>
        <dbReference type="SAM" id="MobiDB-lite"/>
    </source>
</evidence>
<keyword evidence="7" id="KW-0804">Transcription</keyword>
<dbReference type="PROSITE" id="PS01359">
    <property type="entry name" value="ZF_PHD_1"/>
    <property type="match status" value="1"/>
</dbReference>
<dbReference type="InterPro" id="IPR013083">
    <property type="entry name" value="Znf_RING/FYVE/PHD"/>
</dbReference>
<dbReference type="PROSITE" id="PS50016">
    <property type="entry name" value="ZF_PHD_2"/>
    <property type="match status" value="2"/>
</dbReference>
<proteinExistence type="predicted"/>
<dbReference type="PANTHER" id="PTHR45888">
    <property type="entry name" value="HL01030P-RELATED"/>
    <property type="match status" value="1"/>
</dbReference>
<dbReference type="SMART" id="SM00249">
    <property type="entry name" value="PHD"/>
    <property type="match status" value="3"/>
</dbReference>
<feature type="domain" description="PHD-type" evidence="11">
    <location>
        <begin position="279"/>
        <end position="338"/>
    </location>
</feature>
<keyword evidence="14" id="KW-1185">Reference proteome</keyword>
<accession>A0A8K0E6Y8</accession>
<evidence type="ECO:0000313" key="14">
    <source>
        <dbReference type="Proteomes" id="UP000796880"/>
    </source>
</evidence>
<dbReference type="AlphaFoldDB" id="A0A8K0E6Y8"/>
<evidence type="ECO:0000256" key="6">
    <source>
        <dbReference type="ARBA" id="ARBA00023015"/>
    </source>
</evidence>
<sequence>MAFHVACPITCRRICFCPLGFPRKLGTAKASNDFLEEVRRVEEFLKDPWGIRVREEKGTVQVAVPRVAPPPPPPQPLVPVVADGVDEEAALAMSAQNKRAALQRRAAAAMVAAEDYARRFESGDLADAGPTGEDQGQSNVNVMCRICFFGENEGSERARRMLSCKSCGKKYHRNCLKNWAQHRDLFHWSSWTCPSCRICEVCRRTGDPNKFMFCKRCDGAYHCYCQHPSHKNVSSGPYLCPKHTRCHSCGSNVPGNGLSVRWFLGYTCCDACGRLFVKGNYCPVCLKVYRDSESTPMVCCDVCQRWVHCQCDGISDEKYLQFQVDGNLQYKCATCRGECYQVKDLEDAVKELWRRRDKADRDLIASLRAAAGLPTQEEIFSISPYSDDEENGPVVLKNEFGRSLKLSLKGLVDKSPKKNKDYGKKSYSKMYVKKKVDQGSVVGKAELDQSFEGHNDTQSFGYSLGNEKNDEMLSHGNEVPDTYSSPIAGSQSHTEEICSINQPGVLKHKFVEEVMVSDEDRTSRVVQFKSNKFNDLDSGEDTGKHTGKSKSVKGKKLVINLGARKINVTNSPRSDASTGQREQDLVASNGSEDTSRRRTSEKFVMNRHDDSAKHVDDRNDNSGQSKGLKVTGREGNFIKLGKIRSGSSDSNPKSVQGRSADACETAMPEHTQTLLGKRSIEGSTAAVGSVGDVTVLRSDKVYSSKKSQSRHDMLVENNDDNGQIPVSHSLPKDSKPLLKFKFKKPSIEIQNSPLQEEEKSSIKGQRSKRKRPSPLADKISLKEEGDVAPSQQDNLMDEILDANWILKKLGKDAIGKRVEVQQPSDNSWHKGVVTDLIEGTATLSVTLDDGKVKTLELGKQGVRFVSQKQKRSRT</sequence>
<evidence type="ECO:0000313" key="13">
    <source>
        <dbReference type="EMBL" id="KAF3437917.1"/>
    </source>
</evidence>
<dbReference type="InterPro" id="IPR019787">
    <property type="entry name" value="Znf_PHD-finger"/>
</dbReference>
<feature type="region of interest" description="Disordered" evidence="10">
    <location>
        <begin position="533"/>
        <end position="660"/>
    </location>
</feature>
<feature type="region of interest" description="Disordered" evidence="10">
    <location>
        <begin position="751"/>
        <end position="776"/>
    </location>
</feature>
<dbReference type="Gene3D" id="3.30.40.10">
    <property type="entry name" value="Zinc/RING finger domain, C3HC4 (zinc finger)"/>
    <property type="match status" value="2"/>
</dbReference>
<dbReference type="FunFam" id="3.30.40.10:FF:000638">
    <property type="entry name" value="PHD finger family protein"/>
    <property type="match status" value="1"/>
</dbReference>
<dbReference type="InterPro" id="IPR011011">
    <property type="entry name" value="Znf_FYVE_PHD"/>
</dbReference>
<dbReference type="Proteomes" id="UP000796880">
    <property type="component" value="Unassembled WGS sequence"/>
</dbReference>
<feature type="compositionally biased region" description="Polar residues" evidence="10">
    <location>
        <begin position="567"/>
        <end position="592"/>
    </location>
</feature>
<name>A0A8K0E6Y8_9ROSA</name>
<dbReference type="InterPro" id="IPR001965">
    <property type="entry name" value="Znf_PHD"/>
</dbReference>
<comment type="subcellular location">
    <subcellularLocation>
        <location evidence="1">Nucleus</location>
    </subcellularLocation>
</comment>
<dbReference type="PANTHER" id="PTHR45888:SF4">
    <property type="entry name" value="PHD FINGER PROTEIN 10"/>
    <property type="match status" value="1"/>
</dbReference>
<feature type="compositionally biased region" description="Polar residues" evidence="10">
    <location>
        <begin position="645"/>
        <end position="657"/>
    </location>
</feature>
<keyword evidence="2" id="KW-0479">Metal-binding</keyword>
<evidence type="ECO:0000256" key="2">
    <source>
        <dbReference type="ARBA" id="ARBA00022723"/>
    </source>
</evidence>
<feature type="compositionally biased region" description="Basic and acidic residues" evidence="10">
    <location>
        <begin position="593"/>
        <end position="620"/>
    </location>
</feature>
<comment type="caution">
    <text evidence="13">The sequence shown here is derived from an EMBL/GenBank/DDBJ whole genome shotgun (WGS) entry which is preliminary data.</text>
</comment>
<feature type="domain" description="PHD-type" evidence="11">
    <location>
        <begin position="141"/>
        <end position="199"/>
    </location>
</feature>
<evidence type="ECO:0000256" key="4">
    <source>
        <dbReference type="ARBA" id="ARBA00022771"/>
    </source>
</evidence>
<protein>
    <submittedName>
        <fullName evidence="13">Uncharacterized protein</fullName>
    </submittedName>
</protein>
<keyword evidence="3" id="KW-0677">Repeat</keyword>